<dbReference type="Proteomes" id="UP000186230">
    <property type="component" value="Chromosome"/>
</dbReference>
<evidence type="ECO:0000313" key="1">
    <source>
        <dbReference type="EMBL" id="APU67672.1"/>
    </source>
</evidence>
<reference evidence="1 2" key="1">
    <citation type="submission" date="2016-07" db="EMBL/GenBank/DDBJ databases">
        <title>Multi-omics approach to identify versatile polysaccharide utilization systems of a marine flavobacterium Gramella flava.</title>
        <authorList>
            <person name="Tang K."/>
        </authorList>
    </citation>
    <scope>NUCLEOTIDE SEQUENCE [LARGE SCALE GENOMIC DNA]</scope>
    <source>
        <strain evidence="1 2">JLT2011</strain>
    </source>
</reference>
<dbReference type="EMBL" id="CP016359">
    <property type="protein sequence ID" value="APU67672.1"/>
    <property type="molecule type" value="Genomic_DNA"/>
</dbReference>
<proteinExistence type="predicted"/>
<evidence type="ECO:0000313" key="2">
    <source>
        <dbReference type="Proteomes" id="UP000186230"/>
    </source>
</evidence>
<sequence>MKNVSNLGLAMCLFVCPFLFAQESEPETDDFKPVFITMTTTHWNGDPETDFSDWLETEKEYFKKVTSKNDLIIGSGFYTHYFTPDNSELVMVNVYQNWDDIEKAEEMNQKLIEEAWPDETERKKFFDKQTSYYGKEHSDEIYQTMRYRKPLTERSEKPLIYYVRKSDLAMDGQGKPENFKEFDEKVTQKNSKLKAYYTHRHIWGSNGRELQEVFVFDKLGDIEDFFAEEENLISSAWPDEKEREQFMGDLNKLFSGKHGDYIYRSVPELQK</sequence>
<dbReference type="STRING" id="1229726.GRFL_0948"/>
<protein>
    <submittedName>
        <fullName evidence="1">Uncharacterized protein</fullName>
    </submittedName>
</protein>
<accession>A0A1L7I3K5</accession>
<gene>
    <name evidence="1" type="ORF">GRFL_0948</name>
</gene>
<dbReference type="AlphaFoldDB" id="A0A1L7I3K5"/>
<dbReference type="KEGG" id="gfl:GRFL_0948"/>
<dbReference type="OrthoDB" id="1445639at2"/>
<dbReference type="RefSeq" id="WP_083645958.1">
    <property type="nucleotide sequence ID" value="NZ_AMRU01000020.1"/>
</dbReference>
<organism evidence="1 2">
    <name type="scientific">Christiangramia flava JLT2011</name>
    <dbReference type="NCBI Taxonomy" id="1229726"/>
    <lineage>
        <taxon>Bacteria</taxon>
        <taxon>Pseudomonadati</taxon>
        <taxon>Bacteroidota</taxon>
        <taxon>Flavobacteriia</taxon>
        <taxon>Flavobacteriales</taxon>
        <taxon>Flavobacteriaceae</taxon>
        <taxon>Christiangramia</taxon>
    </lineage>
</organism>
<keyword evidence="2" id="KW-1185">Reference proteome</keyword>
<name>A0A1L7I3K5_9FLAO</name>